<feature type="transmembrane region" description="Helical" evidence="6">
    <location>
        <begin position="28"/>
        <end position="48"/>
    </location>
</feature>
<accession>A0AAC9KAP0</accession>
<comment type="similarity">
    <text evidence="2">Belongs to the GtrA family.</text>
</comment>
<feature type="domain" description="GtrA/DPMS transmembrane" evidence="7">
    <location>
        <begin position="30"/>
        <end position="152"/>
    </location>
</feature>
<reference evidence="9" key="1">
    <citation type="submission" date="2016-11" db="EMBL/GenBank/DDBJ databases">
        <title>Comparative genomic and phenotypic analysis of Granulibacter bethesdensis clinical isolates from patients with chronic granulomatous disease.</title>
        <authorList>
            <person name="Zarember K.A."/>
            <person name="Porcella S.F."/>
            <person name="Chu J."/>
            <person name="Ding L."/>
            <person name="Dahlstrom E."/>
            <person name="Barbian K."/>
            <person name="Martens C."/>
            <person name="Sykora L."/>
            <person name="Kramer S."/>
            <person name="Pettinato A.M."/>
            <person name="Hong H."/>
            <person name="Wald G."/>
            <person name="Berg L.J."/>
            <person name="Rogge L.S."/>
            <person name="Greenberg D.E."/>
            <person name="Falcone E.L."/>
            <person name="Neves J.F."/>
            <person name="Simoes M.J."/>
            <person name="Casal M."/>
            <person name="Rodriguez-Lopez F.C."/>
            <person name="Zelazny A."/>
            <person name="Gallin J.I."/>
            <person name="Holland S.M."/>
        </authorList>
    </citation>
    <scope>NUCLEOTIDE SEQUENCE [LARGE SCALE GENOMIC DNA]</scope>
    <source>
        <strain evidence="9">NIH9.1</strain>
    </source>
</reference>
<evidence type="ECO:0000256" key="1">
    <source>
        <dbReference type="ARBA" id="ARBA00004141"/>
    </source>
</evidence>
<dbReference type="InterPro" id="IPR051401">
    <property type="entry name" value="GtrA_CellWall_Glycosyl"/>
</dbReference>
<sequence length="153" mass="16651">MSGSTPPPMRLPLPGPIAALLTPARMQFLRFGMVGVMGFMVDTATVYASRHWLGLYWAGILAYCVAASANWLVNRIWTFRNHAATDGKHAHAGKQWVKFLAANLVGAVLNRGTYMLLITIVPFCAAHPVVPLAAGAIMGLGVNYELSRRVVFR</sequence>
<protein>
    <recommendedName>
        <fullName evidence="7">GtrA/DPMS transmembrane domain-containing protein</fullName>
    </recommendedName>
</protein>
<evidence type="ECO:0000256" key="4">
    <source>
        <dbReference type="ARBA" id="ARBA00022989"/>
    </source>
</evidence>
<keyword evidence="3 6" id="KW-0812">Transmembrane</keyword>
<evidence type="ECO:0000256" key="5">
    <source>
        <dbReference type="ARBA" id="ARBA00023136"/>
    </source>
</evidence>
<dbReference type="PANTHER" id="PTHR38459:SF1">
    <property type="entry name" value="PROPHAGE BACTOPRENOL-LINKED GLUCOSE TRANSLOCASE HOMOLOG"/>
    <property type="match status" value="1"/>
</dbReference>
<organism evidence="8 9">
    <name type="scientific">Granulibacter bethesdensis</name>
    <dbReference type="NCBI Taxonomy" id="364410"/>
    <lineage>
        <taxon>Bacteria</taxon>
        <taxon>Pseudomonadati</taxon>
        <taxon>Pseudomonadota</taxon>
        <taxon>Alphaproteobacteria</taxon>
        <taxon>Acetobacterales</taxon>
        <taxon>Acetobacteraceae</taxon>
        <taxon>Granulibacter</taxon>
    </lineage>
</organism>
<feature type="transmembrane region" description="Helical" evidence="6">
    <location>
        <begin position="54"/>
        <end position="73"/>
    </location>
</feature>
<dbReference type="EMBL" id="CP018191">
    <property type="protein sequence ID" value="APH54749.1"/>
    <property type="molecule type" value="Genomic_DNA"/>
</dbReference>
<dbReference type="GO" id="GO:0000271">
    <property type="term" value="P:polysaccharide biosynthetic process"/>
    <property type="evidence" value="ECO:0007669"/>
    <property type="project" value="InterPro"/>
</dbReference>
<dbReference type="Proteomes" id="UP000182373">
    <property type="component" value="Chromosome"/>
</dbReference>
<dbReference type="PANTHER" id="PTHR38459">
    <property type="entry name" value="PROPHAGE BACTOPRENOL-LINKED GLUCOSE TRANSLOCASE HOMOLOG"/>
    <property type="match status" value="1"/>
</dbReference>
<evidence type="ECO:0000313" key="9">
    <source>
        <dbReference type="Proteomes" id="UP000182373"/>
    </source>
</evidence>
<evidence type="ECO:0000259" key="7">
    <source>
        <dbReference type="Pfam" id="PF04138"/>
    </source>
</evidence>
<proteinExistence type="inferred from homology"/>
<evidence type="ECO:0000256" key="3">
    <source>
        <dbReference type="ARBA" id="ARBA00022692"/>
    </source>
</evidence>
<feature type="transmembrane region" description="Helical" evidence="6">
    <location>
        <begin position="99"/>
        <end position="123"/>
    </location>
</feature>
<gene>
    <name evidence="8" type="ORF">GbCGDNIH9_1448</name>
</gene>
<dbReference type="RefSeq" id="WP_253735983.1">
    <property type="nucleotide sequence ID" value="NZ_CP018191.1"/>
</dbReference>
<comment type="subcellular location">
    <subcellularLocation>
        <location evidence="1">Membrane</location>
        <topology evidence="1">Multi-pass membrane protein</topology>
    </subcellularLocation>
</comment>
<evidence type="ECO:0000256" key="2">
    <source>
        <dbReference type="ARBA" id="ARBA00009399"/>
    </source>
</evidence>
<name>A0AAC9KAP0_9PROT</name>
<dbReference type="AlphaFoldDB" id="A0AAC9KAP0"/>
<dbReference type="GO" id="GO:0005886">
    <property type="term" value="C:plasma membrane"/>
    <property type="evidence" value="ECO:0007669"/>
    <property type="project" value="TreeGrafter"/>
</dbReference>
<keyword evidence="5 6" id="KW-0472">Membrane</keyword>
<keyword evidence="4 6" id="KW-1133">Transmembrane helix</keyword>
<evidence type="ECO:0000313" key="8">
    <source>
        <dbReference type="EMBL" id="APH54749.1"/>
    </source>
</evidence>
<feature type="transmembrane region" description="Helical" evidence="6">
    <location>
        <begin position="129"/>
        <end position="146"/>
    </location>
</feature>
<dbReference type="InterPro" id="IPR007267">
    <property type="entry name" value="GtrA_DPMS_TM"/>
</dbReference>
<evidence type="ECO:0000256" key="6">
    <source>
        <dbReference type="SAM" id="Phobius"/>
    </source>
</evidence>
<dbReference type="Pfam" id="PF04138">
    <property type="entry name" value="GtrA_DPMS_TM"/>
    <property type="match status" value="1"/>
</dbReference>